<dbReference type="WBParaSite" id="BXY_0711000.1">
    <property type="protein sequence ID" value="BXY_0711000.1"/>
    <property type="gene ID" value="BXY_0711000"/>
</dbReference>
<keyword evidence="3" id="KW-1185">Reference proteome</keyword>
<dbReference type="EMBL" id="CAJFDI010000004">
    <property type="protein sequence ID" value="CAD5225613.1"/>
    <property type="molecule type" value="Genomic_DNA"/>
</dbReference>
<dbReference type="AlphaFoldDB" id="A0A1I7S281"/>
<reference evidence="4" key="1">
    <citation type="submission" date="2016-11" db="UniProtKB">
        <authorList>
            <consortium name="WormBaseParasite"/>
        </authorList>
    </citation>
    <scope>IDENTIFICATION</scope>
</reference>
<name>A0A1I7S281_BURXY</name>
<evidence type="ECO:0000313" key="4">
    <source>
        <dbReference type="WBParaSite" id="BXY_0711000.1"/>
    </source>
</evidence>
<sequence length="313" mass="36612">MPILVHFTHKQQLLKPAFVINFSRKKFGFPYLKTTLYQKLSISDRVQILFMKRVENGEMEELEPEEWEDLKFTKDQEVVVVLGVDDMATFPILPTNPKTVNLRNRKAFHEQLDVIKYKIGERLSAKDPNQSRIDCFLSSSFNLDFCESDIEEIPGPVTRSKNNVDCCCQTNDEDVEDETENYQEMLEEEYVRSKGLGRPRRLPKLTAEQISEQNALKQLNLMQIIENSKDSVYLLHAMKQKWNDDRFYLALSGCLATLIFTRTRTLRTKTQVYDVIADYLEEHPHLDIRCLLGPISSRLCTRLYYMRTNIAHT</sequence>
<organism evidence="2 4">
    <name type="scientific">Bursaphelenchus xylophilus</name>
    <name type="common">Pinewood nematode worm</name>
    <name type="synonym">Aphelenchoides xylophilus</name>
    <dbReference type="NCBI Taxonomy" id="6326"/>
    <lineage>
        <taxon>Eukaryota</taxon>
        <taxon>Metazoa</taxon>
        <taxon>Ecdysozoa</taxon>
        <taxon>Nematoda</taxon>
        <taxon>Chromadorea</taxon>
        <taxon>Rhabditida</taxon>
        <taxon>Tylenchina</taxon>
        <taxon>Tylenchomorpha</taxon>
        <taxon>Aphelenchoidea</taxon>
        <taxon>Aphelenchoididae</taxon>
        <taxon>Bursaphelenchus</taxon>
    </lineage>
</organism>
<dbReference type="EMBL" id="CAJFCV020000004">
    <property type="protein sequence ID" value="CAG9114820.1"/>
    <property type="molecule type" value="Genomic_DNA"/>
</dbReference>
<dbReference type="Proteomes" id="UP000582659">
    <property type="component" value="Unassembled WGS sequence"/>
</dbReference>
<evidence type="ECO:0000313" key="3">
    <source>
        <dbReference type="Proteomes" id="UP000659654"/>
    </source>
</evidence>
<accession>A0A1I7S281</accession>
<dbReference type="Proteomes" id="UP000659654">
    <property type="component" value="Unassembled WGS sequence"/>
</dbReference>
<protein>
    <submittedName>
        <fullName evidence="1">(pine wood nematode) hypothetical protein</fullName>
    </submittedName>
</protein>
<gene>
    <name evidence="1" type="ORF">BXYJ_LOCUS8632</name>
</gene>
<dbReference type="Proteomes" id="UP000095284">
    <property type="component" value="Unplaced"/>
</dbReference>
<evidence type="ECO:0000313" key="1">
    <source>
        <dbReference type="EMBL" id="CAD5225613.1"/>
    </source>
</evidence>
<evidence type="ECO:0000313" key="2">
    <source>
        <dbReference type="Proteomes" id="UP000095284"/>
    </source>
</evidence>
<proteinExistence type="predicted"/>
<reference evidence="1" key="2">
    <citation type="submission" date="2020-09" db="EMBL/GenBank/DDBJ databases">
        <authorList>
            <person name="Kikuchi T."/>
        </authorList>
    </citation>
    <scope>NUCLEOTIDE SEQUENCE</scope>
    <source>
        <strain evidence="1">Ka4C1</strain>
    </source>
</reference>